<evidence type="ECO:0000313" key="2">
    <source>
        <dbReference type="EMBL" id="GBF58779.1"/>
    </source>
</evidence>
<dbReference type="EMBL" id="BFBR01000008">
    <property type="protein sequence ID" value="GBF58779.1"/>
    <property type="molecule type" value="Genomic_DNA"/>
</dbReference>
<dbReference type="AlphaFoldDB" id="A0A2P2ECI5"/>
<dbReference type="InterPro" id="IPR013024">
    <property type="entry name" value="GGCT-like"/>
</dbReference>
<dbReference type="OrthoDB" id="5070127at2"/>
<dbReference type="Gene3D" id="3.10.490.10">
    <property type="entry name" value="Gamma-glutamyl cyclotransferase-like"/>
    <property type="match status" value="1"/>
</dbReference>
<gene>
    <name evidence="2" type="ORF">PbB2_02467</name>
</gene>
<proteinExistence type="predicted"/>
<dbReference type="Pfam" id="PF06094">
    <property type="entry name" value="GGACT"/>
    <property type="match status" value="1"/>
</dbReference>
<organism evidence="2 3">
    <name type="scientific">Candidatus Phycosocius bacilliformis</name>
    <dbReference type="NCBI Taxonomy" id="1445552"/>
    <lineage>
        <taxon>Bacteria</taxon>
        <taxon>Pseudomonadati</taxon>
        <taxon>Pseudomonadota</taxon>
        <taxon>Alphaproteobacteria</taxon>
        <taxon>Caulobacterales</taxon>
        <taxon>Caulobacterales incertae sedis</taxon>
        <taxon>Candidatus Phycosocius</taxon>
    </lineage>
</organism>
<dbReference type="SUPFAM" id="SSF110857">
    <property type="entry name" value="Gamma-glutamyl cyclotransferase-like"/>
    <property type="match status" value="1"/>
</dbReference>
<dbReference type="RefSeq" id="WP_108985647.1">
    <property type="nucleotide sequence ID" value="NZ_BFBR01000008.1"/>
</dbReference>
<dbReference type="CDD" id="cd06661">
    <property type="entry name" value="GGCT_like"/>
    <property type="match status" value="1"/>
</dbReference>
<protein>
    <recommendedName>
        <fullName evidence="1">Gamma-glutamylcyclotransferase AIG2-like domain-containing protein</fullName>
    </recommendedName>
</protein>
<comment type="caution">
    <text evidence="2">The sequence shown here is derived from an EMBL/GenBank/DDBJ whole genome shotgun (WGS) entry which is preliminary data.</text>
</comment>
<dbReference type="Proteomes" id="UP000245086">
    <property type="component" value="Unassembled WGS sequence"/>
</dbReference>
<evidence type="ECO:0000259" key="1">
    <source>
        <dbReference type="Pfam" id="PF06094"/>
    </source>
</evidence>
<dbReference type="InterPro" id="IPR036568">
    <property type="entry name" value="GGCT-like_sf"/>
</dbReference>
<sequence>MNEVDFCLATYGTLAPGKPNHHRLAHLGGTWIAGKVRGTLVATGWGAAMGYPALTLDPSADFVPVQVLVSDALADQWDWLDGFEGSEYQRALVRVETDEGPLQAWIYLAAGS</sequence>
<reference evidence="2 3" key="1">
    <citation type="journal article" date="2018" name="Genome Announc.">
        <title>Draft Genome Sequence of "Candidatus Phycosocius bacilliformis," an Alphaproteobacterial Ectosymbiont of the Hydrocarbon-Producing Green Alga Botryococcus braunii.</title>
        <authorList>
            <person name="Tanabe Y."/>
            <person name="Yamaguchi H."/>
            <person name="Watanabe M.M."/>
        </authorList>
    </citation>
    <scope>NUCLEOTIDE SEQUENCE [LARGE SCALE GENOMIC DNA]</scope>
    <source>
        <strain evidence="2 3">BOTRYCO-2</strain>
    </source>
</reference>
<evidence type="ECO:0000313" key="3">
    <source>
        <dbReference type="Proteomes" id="UP000245086"/>
    </source>
</evidence>
<keyword evidence="3" id="KW-1185">Reference proteome</keyword>
<feature type="domain" description="Gamma-glutamylcyclotransferase AIG2-like" evidence="1">
    <location>
        <begin position="10"/>
        <end position="109"/>
    </location>
</feature>
<dbReference type="InterPro" id="IPR009288">
    <property type="entry name" value="AIG2-like_dom"/>
</dbReference>
<accession>A0A2P2ECI5</accession>
<name>A0A2P2ECI5_9PROT</name>